<evidence type="ECO:0000256" key="1">
    <source>
        <dbReference type="ARBA" id="ARBA00002841"/>
    </source>
</evidence>
<feature type="domain" description="PBP" evidence="9">
    <location>
        <begin position="19"/>
        <end position="308"/>
    </location>
</feature>
<evidence type="ECO:0000256" key="7">
    <source>
        <dbReference type="PIRNR" id="PIRNR002756"/>
    </source>
</evidence>
<feature type="chain" id="PRO_5046220885" description="Phosphate-binding protein PstS" evidence="8">
    <location>
        <begin position="26"/>
        <end position="349"/>
    </location>
</feature>
<keyword evidence="8" id="KW-0732">Signal</keyword>
<dbReference type="NCBIfam" id="TIGR00975">
    <property type="entry name" value="3a0107s03"/>
    <property type="match status" value="1"/>
</dbReference>
<dbReference type="InterPro" id="IPR050962">
    <property type="entry name" value="Phosphate-bind_PstS"/>
</dbReference>
<dbReference type="NCBIfam" id="NF008171">
    <property type="entry name" value="PRK10918.1"/>
    <property type="match status" value="1"/>
</dbReference>
<proteinExistence type="inferred from homology"/>
<evidence type="ECO:0000256" key="2">
    <source>
        <dbReference type="ARBA" id="ARBA00008725"/>
    </source>
</evidence>
<feature type="signal peptide" evidence="8">
    <location>
        <begin position="1"/>
        <end position="25"/>
    </location>
</feature>
<dbReference type="PIRSF" id="PIRSF002756">
    <property type="entry name" value="PstS"/>
    <property type="match status" value="1"/>
</dbReference>
<evidence type="ECO:0000256" key="8">
    <source>
        <dbReference type="SAM" id="SignalP"/>
    </source>
</evidence>
<dbReference type="SUPFAM" id="SSF53850">
    <property type="entry name" value="Periplasmic binding protein-like II"/>
    <property type="match status" value="1"/>
</dbReference>
<reference evidence="11" key="1">
    <citation type="journal article" date="2019" name="Int. J. Syst. Evol. Microbiol.">
        <title>The Global Catalogue of Microorganisms (GCM) 10K type strain sequencing project: providing services to taxonomists for standard genome sequencing and annotation.</title>
        <authorList>
            <consortium name="The Broad Institute Genomics Platform"/>
            <consortium name="The Broad Institute Genome Sequencing Center for Infectious Disease"/>
            <person name="Wu L."/>
            <person name="Ma J."/>
        </authorList>
    </citation>
    <scope>NUCLEOTIDE SEQUENCE [LARGE SCALE GENOMIC DNA]</scope>
    <source>
        <strain evidence="11">NBRC 101365</strain>
    </source>
</reference>
<evidence type="ECO:0000256" key="4">
    <source>
        <dbReference type="ARBA" id="ARBA00021889"/>
    </source>
</evidence>
<comment type="caution">
    <text evidence="10">The sequence shown here is derived from an EMBL/GenBank/DDBJ whole genome shotgun (WGS) entry which is preliminary data.</text>
</comment>
<comment type="similarity">
    <text evidence="2 7">Belongs to the PstS family.</text>
</comment>
<evidence type="ECO:0000313" key="10">
    <source>
        <dbReference type="EMBL" id="GLS22346.1"/>
    </source>
</evidence>
<organism evidence="10 11">
    <name type="scientific">Labrys miyagiensis</name>
    <dbReference type="NCBI Taxonomy" id="346912"/>
    <lineage>
        <taxon>Bacteria</taxon>
        <taxon>Pseudomonadati</taxon>
        <taxon>Pseudomonadota</taxon>
        <taxon>Alphaproteobacteria</taxon>
        <taxon>Hyphomicrobiales</taxon>
        <taxon>Xanthobacteraceae</taxon>
        <taxon>Labrys</taxon>
    </lineage>
</organism>
<dbReference type="Gene3D" id="3.40.190.10">
    <property type="entry name" value="Periplasmic binding protein-like II"/>
    <property type="match status" value="2"/>
</dbReference>
<keyword evidence="5 7" id="KW-0813">Transport</keyword>
<keyword evidence="11" id="KW-1185">Reference proteome</keyword>
<dbReference type="PANTHER" id="PTHR42996:SF1">
    <property type="entry name" value="PHOSPHATE-BINDING PROTEIN PSTS"/>
    <property type="match status" value="1"/>
</dbReference>
<evidence type="ECO:0000256" key="3">
    <source>
        <dbReference type="ARBA" id="ARBA00011529"/>
    </source>
</evidence>
<dbReference type="EMBL" id="BSPC01000059">
    <property type="protein sequence ID" value="GLS22346.1"/>
    <property type="molecule type" value="Genomic_DNA"/>
</dbReference>
<evidence type="ECO:0000256" key="6">
    <source>
        <dbReference type="ARBA" id="ARBA00022592"/>
    </source>
</evidence>
<dbReference type="InterPro" id="IPR005673">
    <property type="entry name" value="ABC_phos-bd_PstS"/>
</dbReference>
<dbReference type="RefSeq" id="WP_284315315.1">
    <property type="nucleotide sequence ID" value="NZ_BSPC01000059.1"/>
</dbReference>
<evidence type="ECO:0000313" key="11">
    <source>
        <dbReference type="Proteomes" id="UP001156882"/>
    </source>
</evidence>
<evidence type="ECO:0000256" key="5">
    <source>
        <dbReference type="ARBA" id="ARBA00022448"/>
    </source>
</evidence>
<protein>
    <recommendedName>
        <fullName evidence="4 7">Phosphate-binding protein PstS</fullName>
    </recommendedName>
</protein>
<dbReference type="Proteomes" id="UP001156882">
    <property type="component" value="Unassembled WGS sequence"/>
</dbReference>
<comment type="subunit">
    <text evidence="3 7">The complex is composed of two ATP-binding proteins (PstB), two transmembrane proteins (PstC and PstA) and a solute-binding protein (PstS).</text>
</comment>
<dbReference type="Pfam" id="PF12849">
    <property type="entry name" value="PBP_like_2"/>
    <property type="match status" value="1"/>
</dbReference>
<sequence>MRLSFLALAASVALSSTIAATAAYAGDITGAGGTFPAPVYNAWASEYKTKTGNAVNYQAIGSGGGQTQITNRTVDFGASDAPMAADKLVAAKLLQFPTVVGAIVPIVNIDGIASDQLALNADVIAQIYLGKVTKWNDPAIAALNKGVTLPDLDIAPVYRSDGSGTTFVFTSFLAGVSQDWKDNVGAATSVQWSAGSGAKGNDGVAASVKNTKGAIGYVEYAYAANNGLTIVDLQNKSGQAVKPSLDSFTAAAAKANWKGAKDYAVSMVNVDDDKAWPIVSTTFILLPKDPKDATKSADVMKFFDWAYKDGAASAEKLHYIVLPKDVVDNIRASWSSEIKSADGKAIYSN</sequence>
<dbReference type="PANTHER" id="PTHR42996">
    <property type="entry name" value="PHOSPHATE-BINDING PROTEIN PSTS"/>
    <property type="match status" value="1"/>
</dbReference>
<accession>A0ABQ6CPQ8</accession>
<comment type="function">
    <text evidence="1 7">Part of the ABC transporter complex PstSACB involved in phosphate import.</text>
</comment>
<name>A0ABQ6CPQ8_9HYPH</name>
<dbReference type="CDD" id="cd13565">
    <property type="entry name" value="PBP2_PstS"/>
    <property type="match status" value="1"/>
</dbReference>
<dbReference type="InterPro" id="IPR024370">
    <property type="entry name" value="PBP_domain"/>
</dbReference>
<keyword evidence="6 7" id="KW-0592">Phosphate transport</keyword>
<gene>
    <name evidence="10" type="primary">pstS</name>
    <name evidence="10" type="ORF">GCM10007874_53640</name>
</gene>
<evidence type="ECO:0000259" key="9">
    <source>
        <dbReference type="Pfam" id="PF12849"/>
    </source>
</evidence>